<organism evidence="2">
    <name type="scientific">Tanacetum cinerariifolium</name>
    <name type="common">Dalmatian daisy</name>
    <name type="synonym">Chrysanthemum cinerariifolium</name>
    <dbReference type="NCBI Taxonomy" id="118510"/>
    <lineage>
        <taxon>Eukaryota</taxon>
        <taxon>Viridiplantae</taxon>
        <taxon>Streptophyta</taxon>
        <taxon>Embryophyta</taxon>
        <taxon>Tracheophyta</taxon>
        <taxon>Spermatophyta</taxon>
        <taxon>Magnoliopsida</taxon>
        <taxon>eudicotyledons</taxon>
        <taxon>Gunneridae</taxon>
        <taxon>Pentapetalae</taxon>
        <taxon>asterids</taxon>
        <taxon>campanulids</taxon>
        <taxon>Asterales</taxon>
        <taxon>Asteraceae</taxon>
        <taxon>Asteroideae</taxon>
        <taxon>Anthemideae</taxon>
        <taxon>Anthemidinae</taxon>
        <taxon>Tanacetum</taxon>
    </lineage>
</organism>
<comment type="caution">
    <text evidence="2">The sequence shown here is derived from an EMBL/GenBank/DDBJ whole genome shotgun (WGS) entry which is preliminary data.</text>
</comment>
<evidence type="ECO:0000313" key="2">
    <source>
        <dbReference type="EMBL" id="GEY94911.1"/>
    </source>
</evidence>
<dbReference type="EMBL" id="BKCJ010225441">
    <property type="protein sequence ID" value="GEY94911.1"/>
    <property type="molecule type" value="Genomic_DNA"/>
</dbReference>
<protein>
    <submittedName>
        <fullName evidence="2">Retrotransposon protein, putative, unclassified</fullName>
    </submittedName>
</protein>
<feature type="compositionally biased region" description="Basic and acidic residues" evidence="1">
    <location>
        <begin position="284"/>
        <end position="296"/>
    </location>
</feature>
<name>A0A699HY52_TANCI</name>
<feature type="region of interest" description="Disordered" evidence="1">
    <location>
        <begin position="387"/>
        <end position="406"/>
    </location>
</feature>
<dbReference type="AlphaFoldDB" id="A0A699HY52"/>
<feature type="region of interest" description="Disordered" evidence="1">
    <location>
        <begin position="258"/>
        <end position="296"/>
    </location>
</feature>
<sequence>MYCDNKSVIALCYNNVQHSQSKHIDIRFHFIKEQVENGVVELYFVNTEYQLADIFTKALSRERIEFLINKLRMRSFTPETLKQLADEAEEYHMTAKLPYGRGLLRFYLLKKDNDNHLLNYVLHHQRPQLSKSIDLNLVFDIAGHTLLFERSEFFLVIGFVYGKLVFPEYMDDGIPPFLRRVFSDKANNLENKASLGKATKGKVAKGKAAKGKAAQGKAAKTSDIGLDIGIVPQQLSLREMRTGVEKYDRVACKERSEHVDDQNGFTCDDEHKAKPDGSGASDRASAKAKVEETKSTREVALEEELDLWKSRYATSVCDDIDEADAAADDNAMSVYDDVGIPDATTDDNAKAMSVHNDVGVPDAAVDDNVKATSICDDINEADAATDDNAKATSVHDDVGVPDAAAGDNAKATSVCDDVDQADAATNDNAKVPIFDVYNTQVDNGNVLMKDAHEIINHTDPPIHGFQIMLWGSFEKKRRFR</sequence>
<gene>
    <name evidence="2" type="ORF">Tci_466885</name>
</gene>
<accession>A0A699HY52</accession>
<proteinExistence type="predicted"/>
<evidence type="ECO:0000256" key="1">
    <source>
        <dbReference type="SAM" id="MobiDB-lite"/>
    </source>
</evidence>
<dbReference type="CDD" id="cd09272">
    <property type="entry name" value="RNase_HI_RT_Ty1"/>
    <property type="match status" value="1"/>
</dbReference>
<feature type="compositionally biased region" description="Basic and acidic residues" evidence="1">
    <location>
        <begin position="387"/>
        <end position="398"/>
    </location>
</feature>
<reference evidence="2" key="1">
    <citation type="journal article" date="2019" name="Sci. Rep.">
        <title>Draft genome of Tanacetum cinerariifolium, the natural source of mosquito coil.</title>
        <authorList>
            <person name="Yamashiro T."/>
            <person name="Shiraishi A."/>
            <person name="Satake H."/>
            <person name="Nakayama K."/>
        </authorList>
    </citation>
    <scope>NUCLEOTIDE SEQUENCE</scope>
</reference>